<keyword evidence="1" id="KW-0472">Membrane</keyword>
<protein>
    <submittedName>
        <fullName evidence="3">Uncharacterized protein</fullName>
    </submittedName>
</protein>
<dbReference type="Proteomes" id="UP000887564">
    <property type="component" value="Unplaced"/>
</dbReference>
<sequence length="187" mass="22534">MNAVLTNRLGDFLLFVFFARTIIFIFLVSVINFLRSSLFFWLSSLMLLLASFTKRAQFPFRDMLCLRVVFLYWWDGRNYNNLDSVPNFIQLQLLGAVRKDYVLEFFSNFSMILAVDIVKEGVSFFHFNWGIPSLFCMWISLFFYLFFDYNFCCWIFSVMFLLKEFIYKFLVDFLAKVYGVKNYKNYK</sequence>
<keyword evidence="1" id="KW-1133">Transmembrane helix</keyword>
<dbReference type="AlphaFoldDB" id="A0A914RJ77"/>
<keyword evidence="2" id="KW-1185">Reference proteome</keyword>
<reference evidence="3" key="1">
    <citation type="submission" date="2022-11" db="UniProtKB">
        <authorList>
            <consortium name="WormBaseParasite"/>
        </authorList>
    </citation>
    <scope>IDENTIFICATION</scope>
</reference>
<accession>A0A914RJ77</accession>
<keyword evidence="1" id="KW-0812">Transmembrane</keyword>
<evidence type="ECO:0000313" key="3">
    <source>
        <dbReference type="WBParaSite" id="PEQ_0000635001-mRNA-1"/>
    </source>
</evidence>
<evidence type="ECO:0000256" key="1">
    <source>
        <dbReference type="SAM" id="Phobius"/>
    </source>
</evidence>
<feature type="transmembrane region" description="Helical" evidence="1">
    <location>
        <begin position="12"/>
        <end position="31"/>
    </location>
</feature>
<name>A0A914RJ77_PAREQ</name>
<evidence type="ECO:0000313" key="2">
    <source>
        <dbReference type="Proteomes" id="UP000887564"/>
    </source>
</evidence>
<dbReference type="WBParaSite" id="PEQ_0000635001-mRNA-1">
    <property type="protein sequence ID" value="PEQ_0000635001-mRNA-1"/>
    <property type="gene ID" value="PEQ_0000635001"/>
</dbReference>
<proteinExistence type="predicted"/>
<organism evidence="2 3">
    <name type="scientific">Parascaris equorum</name>
    <name type="common">Equine roundworm</name>
    <dbReference type="NCBI Taxonomy" id="6256"/>
    <lineage>
        <taxon>Eukaryota</taxon>
        <taxon>Metazoa</taxon>
        <taxon>Ecdysozoa</taxon>
        <taxon>Nematoda</taxon>
        <taxon>Chromadorea</taxon>
        <taxon>Rhabditida</taxon>
        <taxon>Spirurina</taxon>
        <taxon>Ascaridomorpha</taxon>
        <taxon>Ascaridoidea</taxon>
        <taxon>Ascarididae</taxon>
        <taxon>Parascaris</taxon>
    </lineage>
</organism>